<reference evidence="3" key="1">
    <citation type="submission" date="2023-03" db="EMBL/GenBank/DDBJ databases">
        <title>Massive genome expansion in bonnet fungi (Mycena s.s.) driven by repeated elements and novel gene families across ecological guilds.</title>
        <authorList>
            <consortium name="Lawrence Berkeley National Laboratory"/>
            <person name="Harder C.B."/>
            <person name="Miyauchi S."/>
            <person name="Viragh M."/>
            <person name="Kuo A."/>
            <person name="Thoen E."/>
            <person name="Andreopoulos B."/>
            <person name="Lu D."/>
            <person name="Skrede I."/>
            <person name="Drula E."/>
            <person name="Henrissat B."/>
            <person name="Morin E."/>
            <person name="Kohler A."/>
            <person name="Barry K."/>
            <person name="LaButti K."/>
            <person name="Morin E."/>
            <person name="Salamov A."/>
            <person name="Lipzen A."/>
            <person name="Mereny Z."/>
            <person name="Hegedus B."/>
            <person name="Baldrian P."/>
            <person name="Stursova M."/>
            <person name="Weitz H."/>
            <person name="Taylor A."/>
            <person name="Grigoriev I.V."/>
            <person name="Nagy L.G."/>
            <person name="Martin F."/>
            <person name="Kauserud H."/>
        </authorList>
    </citation>
    <scope>NUCLEOTIDE SEQUENCE</scope>
    <source>
        <strain evidence="3">CBHHK067</strain>
    </source>
</reference>
<evidence type="ECO:0000256" key="1">
    <source>
        <dbReference type="ARBA" id="ARBA00010136"/>
    </source>
</evidence>
<dbReference type="GO" id="GO:0070006">
    <property type="term" value="F:metalloaminopeptidase activity"/>
    <property type="evidence" value="ECO:0007669"/>
    <property type="project" value="TreeGrafter"/>
</dbReference>
<dbReference type="AlphaFoldDB" id="A0AAD7DTT7"/>
<accession>A0AAD7DTT7</accession>
<comment type="similarity">
    <text evidence="1">Belongs to the peptidase M1 family.</text>
</comment>
<dbReference type="Proteomes" id="UP001221757">
    <property type="component" value="Unassembled WGS sequence"/>
</dbReference>
<dbReference type="InterPro" id="IPR050344">
    <property type="entry name" value="Peptidase_M1_aminopeptidases"/>
</dbReference>
<dbReference type="PANTHER" id="PTHR11533:SF174">
    <property type="entry name" value="PUROMYCIN-SENSITIVE AMINOPEPTIDASE-RELATED"/>
    <property type="match status" value="1"/>
</dbReference>
<dbReference type="Pfam" id="PF11838">
    <property type="entry name" value="ERAP1_C"/>
    <property type="match status" value="1"/>
</dbReference>
<protein>
    <recommendedName>
        <fullName evidence="2">ERAP1-like C-terminal domain-containing protein</fullName>
    </recommendedName>
</protein>
<dbReference type="GO" id="GO:0008270">
    <property type="term" value="F:zinc ion binding"/>
    <property type="evidence" value="ECO:0007669"/>
    <property type="project" value="TreeGrafter"/>
</dbReference>
<gene>
    <name evidence="3" type="ORF">B0H17DRAFT_1196227</name>
</gene>
<comment type="caution">
    <text evidence="3">The sequence shown here is derived from an EMBL/GenBank/DDBJ whole genome shotgun (WGS) entry which is preliminary data.</text>
</comment>
<dbReference type="GO" id="GO:0016020">
    <property type="term" value="C:membrane"/>
    <property type="evidence" value="ECO:0007669"/>
    <property type="project" value="TreeGrafter"/>
</dbReference>
<dbReference type="GO" id="GO:0005615">
    <property type="term" value="C:extracellular space"/>
    <property type="evidence" value="ECO:0007669"/>
    <property type="project" value="TreeGrafter"/>
</dbReference>
<feature type="domain" description="ERAP1-like C-terminal" evidence="2">
    <location>
        <begin position="11"/>
        <end position="151"/>
    </location>
</feature>
<dbReference type="InterPro" id="IPR024571">
    <property type="entry name" value="ERAP1-like_C_dom"/>
</dbReference>
<evidence type="ECO:0000313" key="4">
    <source>
        <dbReference type="Proteomes" id="UP001221757"/>
    </source>
</evidence>
<dbReference type="PANTHER" id="PTHR11533">
    <property type="entry name" value="PROTEASE M1 ZINC METALLOPROTEASE"/>
    <property type="match status" value="1"/>
</dbReference>
<dbReference type="EMBL" id="JARKIE010000022">
    <property type="protein sequence ID" value="KAJ7699608.1"/>
    <property type="molecule type" value="Genomic_DNA"/>
</dbReference>
<proteinExistence type="inferred from homology"/>
<dbReference type="GO" id="GO:0006508">
    <property type="term" value="P:proteolysis"/>
    <property type="evidence" value="ECO:0007669"/>
    <property type="project" value="TreeGrafter"/>
</dbReference>
<dbReference type="GO" id="GO:0005737">
    <property type="term" value="C:cytoplasm"/>
    <property type="evidence" value="ECO:0007669"/>
    <property type="project" value="TreeGrafter"/>
</dbReference>
<keyword evidence="4" id="KW-1185">Reference proteome</keyword>
<name>A0AAD7DTT7_MYCRO</name>
<dbReference type="GO" id="GO:0042277">
    <property type="term" value="F:peptide binding"/>
    <property type="evidence" value="ECO:0007669"/>
    <property type="project" value="TreeGrafter"/>
</dbReference>
<evidence type="ECO:0000313" key="3">
    <source>
        <dbReference type="EMBL" id="KAJ7699608.1"/>
    </source>
</evidence>
<evidence type="ECO:0000259" key="2">
    <source>
        <dbReference type="Pfam" id="PF11838"/>
    </source>
</evidence>
<dbReference type="GO" id="GO:0043171">
    <property type="term" value="P:peptide catabolic process"/>
    <property type="evidence" value="ECO:0007669"/>
    <property type="project" value="TreeGrafter"/>
</dbReference>
<dbReference type="Gene3D" id="1.25.50.20">
    <property type="match status" value="2"/>
</dbReference>
<sequence length="238" mass="26558">MALTAAKGDICDRVGLMDDAMALAKADLSEPSSALTLIDSFVGETENIILQGMAANIAALLDVWWENPLIIERLDSLYRRIFVPLVAALGYEYHSGETTDTAAARTLTVKRAANAGDPGVVAELRRRFSEFMATGDDSKIHPDLVGTIYTMFFKDNFDTLQTRLENGFEHYSQLPLRALTTQTNCDDTVAFFKTKDTSKYTRSLEQTLESIRGNIKYIVRSTAELAEWFNAWDIGRTH</sequence>
<organism evidence="3 4">
    <name type="scientific">Mycena rosella</name>
    <name type="common">Pink bonnet</name>
    <name type="synonym">Agaricus rosellus</name>
    <dbReference type="NCBI Taxonomy" id="1033263"/>
    <lineage>
        <taxon>Eukaryota</taxon>
        <taxon>Fungi</taxon>
        <taxon>Dikarya</taxon>
        <taxon>Basidiomycota</taxon>
        <taxon>Agaricomycotina</taxon>
        <taxon>Agaricomycetes</taxon>
        <taxon>Agaricomycetidae</taxon>
        <taxon>Agaricales</taxon>
        <taxon>Marasmiineae</taxon>
        <taxon>Mycenaceae</taxon>
        <taxon>Mycena</taxon>
    </lineage>
</organism>